<dbReference type="OrthoDB" id="5216135at2759"/>
<proteinExistence type="predicted"/>
<dbReference type="EMBL" id="JADFTT010000881">
    <property type="protein sequence ID" value="KAG5758193.1"/>
    <property type="molecule type" value="Genomic_DNA"/>
</dbReference>
<name>A0A9P7KZB4_9HYPO</name>
<comment type="caution">
    <text evidence="1">The sequence shown here is derived from an EMBL/GenBank/DDBJ whole genome shotgun (WGS) entry which is preliminary data.</text>
</comment>
<keyword evidence="2" id="KW-1185">Reference proteome</keyword>
<organism evidence="1 2">
    <name type="scientific">Fusarium xylarioides</name>
    <dbReference type="NCBI Taxonomy" id="221167"/>
    <lineage>
        <taxon>Eukaryota</taxon>
        <taxon>Fungi</taxon>
        <taxon>Dikarya</taxon>
        <taxon>Ascomycota</taxon>
        <taxon>Pezizomycotina</taxon>
        <taxon>Sordariomycetes</taxon>
        <taxon>Hypocreomycetidae</taxon>
        <taxon>Hypocreales</taxon>
        <taxon>Nectriaceae</taxon>
        <taxon>Fusarium</taxon>
        <taxon>Fusarium fujikuroi species complex</taxon>
    </lineage>
</organism>
<sequence>MDDDLFAYQVDGIQRKNQRLTRRINNLAQQIGETGDITQQVKKLVNQLYDSIADLVDLCIEYINSHIPNDPKISEKIAFDAWRTFFRPIEALRELPSCGEFVAARMYLCIGWGFCQAPVNLGFHNDFLSIETAPLYEFFADLDDALLEPLKKIWELSADRESFDWVFTDFGTPSFRAAVGALSPQEQKDLGGIGPKEHWYNDPTESKEWFLYTGKMPRWDCGEQDHYDSKWTWEGSDGPIDTWLEYSILVDNDTGRSIGNGLGIFRRSRQFCLDARQKSEAHIGRQQHQAFDEVARRRLPPELRNQILGYIEYRDPFPYLEKLDLAEAYAPFPTVGGSCTHCDNAEGETTAKRTCPQKAMHVWNMALRRFHTFHKISCETWSLCSHHDCKGHHDDYNWKVDRDPGFTAYLESQAARGNDGFVSLDQVGFGPMSPIRVDPVEDWIRHDALFRGNGIYRDSREDVLMIGGLGGLKDAMIHGRTLMNGWEGDVGLSYNGEEEGVSSESTSWWHYGRNLSSEKVAKEVMRGLHSETDCEWCVNVTDEFDLIM</sequence>
<protein>
    <submittedName>
        <fullName evidence="1">Uncharacterized protein</fullName>
    </submittedName>
</protein>
<evidence type="ECO:0000313" key="1">
    <source>
        <dbReference type="EMBL" id="KAG5758193.1"/>
    </source>
</evidence>
<accession>A0A9P7KZB4</accession>
<evidence type="ECO:0000313" key="2">
    <source>
        <dbReference type="Proteomes" id="UP000750502"/>
    </source>
</evidence>
<gene>
    <name evidence="1" type="ORF">H9Q72_013666</name>
</gene>
<dbReference type="Proteomes" id="UP000750502">
    <property type="component" value="Unassembled WGS sequence"/>
</dbReference>
<dbReference type="AlphaFoldDB" id="A0A9P7KZB4"/>
<reference evidence="1" key="1">
    <citation type="journal article" date="2020" name="bioRxiv">
        <title>Historical genomics reveals the evolutionary mechanisms behind multiple outbreaks of the host-specific coffee wilt pathogen Fusarium xylarioides.</title>
        <authorList>
            <person name="Peck D."/>
            <person name="Nowell R.W."/>
            <person name="Flood J."/>
            <person name="Ryan M.J."/>
            <person name="Barraclough T.G."/>
        </authorList>
    </citation>
    <scope>NUCLEOTIDE SEQUENCE</scope>
    <source>
        <strain evidence="1">IMI 127659i</strain>
    </source>
</reference>
<reference evidence="1" key="2">
    <citation type="submission" date="2020-10" db="EMBL/GenBank/DDBJ databases">
        <authorList>
            <person name="Peck L.D."/>
            <person name="Nowell R.W."/>
            <person name="Flood J."/>
            <person name="Ryan M.J."/>
            <person name="Barraclough T.G."/>
        </authorList>
    </citation>
    <scope>NUCLEOTIDE SEQUENCE</scope>
    <source>
        <strain evidence="1">IMI 127659i</strain>
    </source>
</reference>